<keyword evidence="2" id="KW-1185">Reference proteome</keyword>
<sequence length="758" mass="81780">MSKIAIPPSQGWGSFFSTVETYPKADPAGDQPVSEGRVQPIPEISRADGATFLSWDKASQEFYLRTFRAPDYEMSLDVQESGKPSVRYDVRLLNGDVQSKPRGVPSSAWASAPAGTVSKVPAIDTLTAAEFKTWQKDAQAAYIDLVSRTSVPGIALSTGTANQYEEFLIVDRDAKGGGGKLVSRTATGLGLQPTAGMELDLGGGRPTGSNPKGAVDGQIDIPYYHLPGSASGNTGALISAGAEQLFPGIDGITTKLPASTRPAEMSTDPTTIADVRLFLEGADGKGGFNSWHTAYQVEYVNRWGVGATRPKTLEIPKSTTNAAGQLTTIPLMTAVLSAGDPPRLYRVEAITKQDFALMPKADQTAVAATVFFLKYKQTELNLTTDATDAKAQLTALRTNLNDNLFKTTGTNPTGADVRQVFLDQLAMLETKINGSAVHSKGEINDAVKALSERATRLSTFFDARNKAEGKSPNVNLKVDAGFLTTQFKTNVMSLDGGATVRSGFDVMFQQEKTIRDIARSREVAATGTMLAADGSRLPVTTDPSLSNGVRVLTSGTGKRLDAPTLIYLFQDSYNRQLQAEVAIETEYVKQVNALLKAYAVMQDTVNRTLGAFDKTKDDDGKDIEKALEGFPYAYYYDELTDQREIDARTAILMFDSAGFGAEHPVETLQKINRPTQQLFSGATPTAGGEAVLASDTHQQWTTYGTRLSDAVTQLNQESQTRMNDINNMDKQRNRHYELANSALAKMNDALQGILRASA</sequence>
<evidence type="ECO:0000313" key="1">
    <source>
        <dbReference type="EMBL" id="SDN85496.1"/>
    </source>
</evidence>
<proteinExistence type="predicted"/>
<name>A0A1H0ET50_9HYPH</name>
<dbReference type="Proteomes" id="UP000198793">
    <property type="component" value="Unassembled WGS sequence"/>
</dbReference>
<dbReference type="STRING" id="1166073.SAMN05192530_102206"/>
<dbReference type="RefSeq" id="WP_090670180.1">
    <property type="nucleotide sequence ID" value="NZ_FNIT01000002.1"/>
</dbReference>
<dbReference type="OrthoDB" id="8441593at2"/>
<organism evidence="1 2">
    <name type="scientific">Aureimonas jatrophae</name>
    <dbReference type="NCBI Taxonomy" id="1166073"/>
    <lineage>
        <taxon>Bacteria</taxon>
        <taxon>Pseudomonadati</taxon>
        <taxon>Pseudomonadota</taxon>
        <taxon>Alphaproteobacteria</taxon>
        <taxon>Hyphomicrobiales</taxon>
        <taxon>Aurantimonadaceae</taxon>
        <taxon>Aureimonas</taxon>
    </lineage>
</organism>
<dbReference type="EMBL" id="FNIT01000002">
    <property type="protein sequence ID" value="SDN85496.1"/>
    <property type="molecule type" value="Genomic_DNA"/>
</dbReference>
<dbReference type="AlphaFoldDB" id="A0A1H0ET50"/>
<accession>A0A1H0ET50</accession>
<gene>
    <name evidence="1" type="ORF">SAMN05192530_102206</name>
</gene>
<reference evidence="1 2" key="1">
    <citation type="submission" date="2016-10" db="EMBL/GenBank/DDBJ databases">
        <authorList>
            <person name="de Groot N.N."/>
        </authorList>
    </citation>
    <scope>NUCLEOTIDE SEQUENCE [LARGE SCALE GENOMIC DNA]</scope>
    <source>
        <strain evidence="2">L7-484,KACC 16230,DSM 25025</strain>
    </source>
</reference>
<evidence type="ECO:0000313" key="2">
    <source>
        <dbReference type="Proteomes" id="UP000198793"/>
    </source>
</evidence>
<protein>
    <submittedName>
        <fullName evidence="1">Uncharacterized protein</fullName>
    </submittedName>
</protein>